<reference evidence="2 3" key="1">
    <citation type="journal article" date="2008" name="Genome Biol.">
        <title>The genome sequence of the model ascomycete fungus Podospora anserina.</title>
        <authorList>
            <person name="Espagne E."/>
            <person name="Lespinet O."/>
            <person name="Malagnac F."/>
            <person name="Da Silva C."/>
            <person name="Jaillon O."/>
            <person name="Porcel B.M."/>
            <person name="Couloux A."/>
            <person name="Aury J.-M."/>
            <person name="Segurens B."/>
            <person name="Poulain J."/>
            <person name="Anthouard V."/>
            <person name="Grossetete S."/>
            <person name="Khalili H."/>
            <person name="Coppin E."/>
            <person name="Dequard-Chablat M."/>
            <person name="Picard M."/>
            <person name="Contamine V."/>
            <person name="Arnaise S."/>
            <person name="Bourdais A."/>
            <person name="Berteaux-Lecellier V."/>
            <person name="Gautheret D."/>
            <person name="de Vries R.P."/>
            <person name="Battaglia E."/>
            <person name="Coutinho P.M."/>
            <person name="Danchin E.G.J."/>
            <person name="Henrissat B."/>
            <person name="El Khoury R."/>
            <person name="Sainsard-Chanet A."/>
            <person name="Boivin A."/>
            <person name="Pinan-Lucarre B."/>
            <person name="Sellem C.H."/>
            <person name="Debuchy R."/>
            <person name="Wincker P."/>
            <person name="Weissenbach J."/>
            <person name="Silar P."/>
        </authorList>
    </citation>
    <scope>NUCLEOTIDE SEQUENCE [LARGE SCALE GENOMIC DNA]</scope>
    <source>
        <strain evidence="3">S / ATCC MYA-4624 / DSM 980 / FGSC 10383</strain>
    </source>
</reference>
<evidence type="ECO:0008006" key="4">
    <source>
        <dbReference type="Google" id="ProtNLM"/>
    </source>
</evidence>
<accession>A0A090CTS2</accession>
<sequence>MSLLHGGCQCGRNIYIVQFPKQETPSSSTGSQAARLLFNQRTHPPPPPASPPPTSPPFTSQANHPLSGHPLTPLLRVPLSSYRSLTLPVLPDESHSLIHRSYTPPNAPNTLHTFCGYCGTPLSYHTSSPEGEGEYIQVTVNSLWESDLGKIDNLTGTSPGDSDAEEEGKGQTGDDGLEVKRGSDWFEGLVEGSRLGRLRRREMRRVVREERGARGVRRVEYEISEWVDGEELEGETEGEGGRKRKFELAEGGGGREMGR</sequence>
<evidence type="ECO:0000313" key="3">
    <source>
        <dbReference type="Proteomes" id="UP000001197"/>
    </source>
</evidence>
<dbReference type="EMBL" id="FO904942">
    <property type="protein sequence ID" value="CDP32571.1"/>
    <property type="molecule type" value="Genomic_DNA"/>
</dbReference>
<feature type="region of interest" description="Disordered" evidence="1">
    <location>
        <begin position="39"/>
        <end position="71"/>
    </location>
</feature>
<dbReference type="Proteomes" id="UP000001197">
    <property type="component" value="Chromosome 7"/>
</dbReference>
<proteinExistence type="predicted"/>
<feature type="region of interest" description="Disordered" evidence="1">
    <location>
        <begin position="150"/>
        <end position="180"/>
    </location>
</feature>
<keyword evidence="3" id="KW-1185">Reference proteome</keyword>
<dbReference type="STRING" id="515849.A0A090CTS2"/>
<organism evidence="2 3">
    <name type="scientific">Podospora anserina (strain S / ATCC MYA-4624 / DSM 980 / FGSC 10383)</name>
    <name type="common">Pleurage anserina</name>
    <dbReference type="NCBI Taxonomy" id="515849"/>
    <lineage>
        <taxon>Eukaryota</taxon>
        <taxon>Fungi</taxon>
        <taxon>Dikarya</taxon>
        <taxon>Ascomycota</taxon>
        <taxon>Pezizomycotina</taxon>
        <taxon>Sordariomycetes</taxon>
        <taxon>Sordariomycetidae</taxon>
        <taxon>Sordariales</taxon>
        <taxon>Podosporaceae</taxon>
        <taxon>Podospora</taxon>
        <taxon>Podospora anserina</taxon>
    </lineage>
</organism>
<feature type="region of interest" description="Disordered" evidence="1">
    <location>
        <begin position="230"/>
        <end position="259"/>
    </location>
</feature>
<name>A0A090CTS2_PODAN</name>
<dbReference type="InParanoid" id="A0A090CTS2"/>
<reference evidence="3" key="2">
    <citation type="journal article" date="2014" name="Genetics">
        <title>Maintaining two mating types: Structure of the mating type locus and its role in heterokaryosis in Podospora anserina.</title>
        <authorList>
            <person name="Grognet P."/>
            <person name="Bidard F."/>
            <person name="Kuchly C."/>
            <person name="Tong L.C.H."/>
            <person name="Coppin E."/>
            <person name="Benkhali J.A."/>
            <person name="Couloux A."/>
            <person name="Wincker P."/>
            <person name="Debuchy R."/>
            <person name="Silar P."/>
        </authorList>
    </citation>
    <scope>GENOME REANNOTATION</scope>
    <source>
        <strain evidence="3">S / ATCC MYA-4624 / DSM 980 / FGSC 10383</strain>
    </source>
</reference>
<feature type="compositionally biased region" description="Gly residues" evidence="1">
    <location>
        <begin position="250"/>
        <end position="259"/>
    </location>
</feature>
<evidence type="ECO:0000313" key="2">
    <source>
        <dbReference type="EMBL" id="CDP32571.1"/>
    </source>
</evidence>
<protein>
    <recommendedName>
        <fullName evidence="4">CENP-V/GFA domain-containing protein</fullName>
    </recommendedName>
</protein>
<evidence type="ECO:0000256" key="1">
    <source>
        <dbReference type="SAM" id="MobiDB-lite"/>
    </source>
</evidence>
<feature type="compositionally biased region" description="Pro residues" evidence="1">
    <location>
        <begin position="43"/>
        <end position="56"/>
    </location>
</feature>
<dbReference type="AlphaFoldDB" id="A0A090CTS2"/>